<dbReference type="Proteomes" id="UP001241377">
    <property type="component" value="Unassembled WGS sequence"/>
</dbReference>
<dbReference type="EMBL" id="JASBWR010000003">
    <property type="protein sequence ID" value="KAJ9112961.1"/>
    <property type="molecule type" value="Genomic_DNA"/>
</dbReference>
<proteinExistence type="predicted"/>
<protein>
    <submittedName>
        <fullName evidence="1">Uncharacterized protein</fullName>
    </submittedName>
</protein>
<accession>A0ACC2WQ72</accession>
<gene>
    <name evidence="1" type="ORF">QFC19_000518</name>
</gene>
<sequence length="274" mass="30115">MAKEIANKQLSSKSIEHVVGYPIIKDVTDYALSYSLVSYVYQQAYLITGFFFANFVAPFPVVKNNLNWVDSQVDLVVLTRVDQVVDKANNFHPVSTVEKKYLAPVNSYIYNTVDKYLPGSATENKATFKLDDLKESSEVSKFFRILNETYSRSKQLATAKSSEVTNSVTDSYNKEVAALENVSGGLQKKAVASYNTLIKFVSDINNSFIRPLKDQTQDYVVDVATTTKNKADSFIAEAKNGIKPKVNEAAAKGQELLNGAAESSKSAPVVTASA</sequence>
<evidence type="ECO:0000313" key="2">
    <source>
        <dbReference type="Proteomes" id="UP001241377"/>
    </source>
</evidence>
<reference evidence="1" key="1">
    <citation type="submission" date="2023-04" db="EMBL/GenBank/DDBJ databases">
        <title>Draft Genome sequencing of Naganishia species isolated from polar environments using Oxford Nanopore Technology.</title>
        <authorList>
            <person name="Leo P."/>
            <person name="Venkateswaran K."/>
        </authorList>
    </citation>
    <scope>NUCLEOTIDE SEQUENCE</scope>
    <source>
        <strain evidence="1">MNA-CCFEE 5261</strain>
    </source>
</reference>
<name>A0ACC2WQ72_9TREE</name>
<evidence type="ECO:0000313" key="1">
    <source>
        <dbReference type="EMBL" id="KAJ9112961.1"/>
    </source>
</evidence>
<comment type="caution">
    <text evidence="1">The sequence shown here is derived from an EMBL/GenBank/DDBJ whole genome shotgun (WGS) entry which is preliminary data.</text>
</comment>
<keyword evidence="2" id="KW-1185">Reference proteome</keyword>
<organism evidence="1 2">
    <name type="scientific">Naganishia cerealis</name>
    <dbReference type="NCBI Taxonomy" id="610337"/>
    <lineage>
        <taxon>Eukaryota</taxon>
        <taxon>Fungi</taxon>
        <taxon>Dikarya</taxon>
        <taxon>Basidiomycota</taxon>
        <taxon>Agaricomycotina</taxon>
        <taxon>Tremellomycetes</taxon>
        <taxon>Filobasidiales</taxon>
        <taxon>Filobasidiaceae</taxon>
        <taxon>Naganishia</taxon>
    </lineage>
</organism>